<comment type="caution">
    <text evidence="6">The sequence shown here is derived from an EMBL/GenBank/DDBJ whole genome shotgun (WGS) entry which is preliminary data.</text>
</comment>
<dbReference type="InterPro" id="IPR006050">
    <property type="entry name" value="DNA_photolyase_N"/>
</dbReference>
<evidence type="ECO:0000256" key="4">
    <source>
        <dbReference type="SAM" id="MobiDB-lite"/>
    </source>
</evidence>
<evidence type="ECO:0000256" key="3">
    <source>
        <dbReference type="PIRSR" id="PIRSR602081-1"/>
    </source>
</evidence>
<reference evidence="6 7" key="1">
    <citation type="journal article" date="2016" name="Front. Microbiol.">
        <title>Microevolution Analysis of Bacillus coahuilensis Unveils Differences in Phosphorus Acquisition Strategies and Their Regulation.</title>
        <authorList>
            <person name="Gomez-Lunar Z."/>
            <person name="Hernandez-Gonzalez I."/>
            <person name="Rodriguez-Torres M.D."/>
            <person name="Souza V."/>
            <person name="Olmedo-Alvarez G."/>
        </authorList>
    </citation>
    <scope>NUCLEOTIDE SEQUENCE [LARGE SCALE GENOMIC DNA]</scope>
    <source>
        <strain evidence="7">p1.1.43</strain>
    </source>
</reference>
<dbReference type="Proteomes" id="UP000074108">
    <property type="component" value="Unassembled WGS sequence"/>
</dbReference>
<feature type="binding site" evidence="3">
    <location>
        <position position="213"/>
    </location>
    <ligand>
        <name>FAD</name>
        <dbReference type="ChEBI" id="CHEBI:57692"/>
    </ligand>
</feature>
<dbReference type="InterPro" id="IPR036134">
    <property type="entry name" value="Crypto/Photolyase_FAD-like_sf"/>
</dbReference>
<dbReference type="PATRIC" id="fig|1150625.3.peg.247"/>
<dbReference type="InterPro" id="IPR002081">
    <property type="entry name" value="Cryptochrome/DNA_photolyase_1"/>
</dbReference>
<dbReference type="Pfam" id="PF00875">
    <property type="entry name" value="DNA_photolyase"/>
    <property type="match status" value="1"/>
</dbReference>
<proteinExistence type="predicted"/>
<sequence>MNIVWLKRDIRLQDHRPLYEASLRGETLVVYVVEPSIWKDEPLSMRHLHFILESLEEMQNSFNSIGGKLAVFHGEMIDALSLLYTQYGPFRLWSHKEYGPKALLERNKIVKDWMEKNGLHWTEYQATAISQKSSSIKQFKKEWQVFMDEPVLPKPIRIQAPDKLPSSFIKDLAGYKKKSQGIKGEPIRFGQQGGELLAWDTLQTFLDERFVHYETNQMNPLASSISGSRLSPYLAFGNISSRDVYQTVLSSKQKGESHSLEQLDLFLSRILRRDFLHQRLIENPTLHQYSLHPLFDGVRLNLSSKEYNRILQGETGIPIVDAGVRSLKLTGWLNESTRKMIVMFMCQTMRQSWQKVAFDLGSLFLDYDPGIHYSEIQWQAGTWGSKPPRVVNPIKIGKEQDPNGEFVKRYVQELKTVPVEYIHEPWKYPGVFSLQYPAPIVDVVKVNKESRRKFKEIKAAQTLEKQDDQGKEQDQQQLSFDL</sequence>
<evidence type="ECO:0000313" key="7">
    <source>
        <dbReference type="Proteomes" id="UP000074108"/>
    </source>
</evidence>
<dbReference type="EMBL" id="LDYG01000003">
    <property type="protein sequence ID" value="KUP09090.1"/>
    <property type="molecule type" value="Genomic_DNA"/>
</dbReference>
<evidence type="ECO:0000256" key="1">
    <source>
        <dbReference type="ARBA" id="ARBA00022630"/>
    </source>
</evidence>
<dbReference type="PROSITE" id="PS51645">
    <property type="entry name" value="PHR_CRY_ALPHA_BETA"/>
    <property type="match status" value="1"/>
</dbReference>
<dbReference type="AlphaFoldDB" id="A0A147KBZ7"/>
<dbReference type="GO" id="GO:0003677">
    <property type="term" value="F:DNA binding"/>
    <property type="evidence" value="ECO:0007669"/>
    <property type="project" value="TreeGrafter"/>
</dbReference>
<dbReference type="RefSeq" id="WP_010171115.1">
    <property type="nucleotide sequence ID" value="NZ_LDYG01000003.1"/>
</dbReference>
<dbReference type="GO" id="GO:0003904">
    <property type="term" value="F:deoxyribodipyrimidine photo-lyase activity"/>
    <property type="evidence" value="ECO:0007669"/>
    <property type="project" value="TreeGrafter"/>
</dbReference>
<comment type="cofactor">
    <cofactor evidence="3">
        <name>FAD</name>
        <dbReference type="ChEBI" id="CHEBI:57692"/>
    </cofactor>
    <text evidence="3">Binds 1 FAD per subunit.</text>
</comment>
<evidence type="ECO:0000256" key="2">
    <source>
        <dbReference type="ARBA" id="ARBA00022827"/>
    </source>
</evidence>
<dbReference type="SUPFAM" id="SSF48173">
    <property type="entry name" value="Cryptochrome/photolyase FAD-binding domain"/>
    <property type="match status" value="1"/>
</dbReference>
<dbReference type="STRING" id="1150625.Q75_01190"/>
<evidence type="ECO:0000259" key="5">
    <source>
        <dbReference type="PROSITE" id="PS51645"/>
    </source>
</evidence>
<dbReference type="InterPro" id="IPR014729">
    <property type="entry name" value="Rossmann-like_a/b/a_fold"/>
</dbReference>
<organism evidence="6 7">
    <name type="scientific">Bacillus coahuilensis p1.1.43</name>
    <dbReference type="NCBI Taxonomy" id="1150625"/>
    <lineage>
        <taxon>Bacteria</taxon>
        <taxon>Bacillati</taxon>
        <taxon>Bacillota</taxon>
        <taxon>Bacilli</taxon>
        <taxon>Bacillales</taxon>
        <taxon>Bacillaceae</taxon>
        <taxon>Bacillus</taxon>
    </lineage>
</organism>
<feature type="region of interest" description="Disordered" evidence="4">
    <location>
        <begin position="461"/>
        <end position="482"/>
    </location>
</feature>
<dbReference type="InterPro" id="IPR005101">
    <property type="entry name" value="Cryptochr/Photolyase_FAD-bd"/>
</dbReference>
<dbReference type="Gene3D" id="1.25.40.80">
    <property type="match status" value="1"/>
</dbReference>
<dbReference type="GO" id="GO:0071949">
    <property type="term" value="F:FAD binding"/>
    <property type="evidence" value="ECO:0007669"/>
    <property type="project" value="TreeGrafter"/>
</dbReference>
<evidence type="ECO:0000313" key="6">
    <source>
        <dbReference type="EMBL" id="KUP09090.1"/>
    </source>
</evidence>
<keyword evidence="7" id="KW-1185">Reference proteome</keyword>
<protein>
    <recommendedName>
        <fullName evidence="5">Photolyase/cryptochrome alpha/beta domain-containing protein</fullName>
    </recommendedName>
</protein>
<keyword evidence="1 3" id="KW-0285">Flavoprotein</keyword>
<feature type="compositionally biased region" description="Basic and acidic residues" evidence="4">
    <location>
        <begin position="464"/>
        <end position="474"/>
    </location>
</feature>
<accession>A0A147KBZ7</accession>
<dbReference type="SUPFAM" id="SSF52425">
    <property type="entry name" value="Cryptochrome/photolyase, N-terminal domain"/>
    <property type="match status" value="1"/>
</dbReference>
<keyword evidence="2 3" id="KW-0274">FAD</keyword>
<dbReference type="Gene3D" id="3.40.50.620">
    <property type="entry name" value="HUPs"/>
    <property type="match status" value="1"/>
</dbReference>
<feature type="domain" description="Photolyase/cryptochrome alpha/beta" evidence="5">
    <location>
        <begin position="1"/>
        <end position="129"/>
    </location>
</feature>
<feature type="binding site" evidence="3">
    <location>
        <position position="266"/>
    </location>
    <ligand>
        <name>FAD</name>
        <dbReference type="ChEBI" id="CHEBI:57692"/>
    </ligand>
</feature>
<gene>
    <name evidence="6" type="ORF">Q75_01190</name>
</gene>
<dbReference type="PANTHER" id="PTHR11455:SF9">
    <property type="entry name" value="CRYPTOCHROME CIRCADIAN CLOCK 5 ISOFORM X1"/>
    <property type="match status" value="1"/>
</dbReference>
<name>A0A147KBZ7_9BACI</name>
<dbReference type="OrthoDB" id="9772484at2"/>
<dbReference type="PANTHER" id="PTHR11455">
    <property type="entry name" value="CRYPTOCHROME"/>
    <property type="match status" value="1"/>
</dbReference>
<dbReference type="Pfam" id="PF03441">
    <property type="entry name" value="FAD_binding_7"/>
    <property type="match status" value="1"/>
</dbReference>
<dbReference type="InterPro" id="IPR036155">
    <property type="entry name" value="Crypto/Photolyase_N_sf"/>
</dbReference>
<feature type="binding site" evidence="3">
    <location>
        <begin position="366"/>
        <end position="368"/>
    </location>
    <ligand>
        <name>FAD</name>
        <dbReference type="ChEBI" id="CHEBI:57692"/>
    </ligand>
</feature>
<dbReference type="Gene3D" id="1.10.579.10">
    <property type="entry name" value="DNA Cyclobutane Dipyrimidine Photolyase, subunit A, domain 3"/>
    <property type="match status" value="1"/>
</dbReference>